<name>A0AB33I850_ECOLX</name>
<sequence length="54" mass="6354">MSPKNRTRRTTTRNIRFPNQMIEQINIALDQNTTRAPVQTGLLKRLIYDTKSDH</sequence>
<dbReference type="AlphaFoldDB" id="A0AB33I850"/>
<accession>A0AB33I850</accession>
<evidence type="ECO:0000313" key="1">
    <source>
        <dbReference type="EMBL" id="BBF56301.1"/>
    </source>
</evidence>
<gene>
    <name evidence="1" type="ORF">E2863_04888</name>
</gene>
<evidence type="ECO:0000313" key="2">
    <source>
        <dbReference type="Proteomes" id="UP000281900"/>
    </source>
</evidence>
<proteinExistence type="predicted"/>
<evidence type="ECO:0008006" key="3">
    <source>
        <dbReference type="Google" id="ProtNLM"/>
    </source>
</evidence>
<dbReference type="Proteomes" id="UP000281900">
    <property type="component" value="Chromosome"/>
</dbReference>
<organism evidence="1 2">
    <name type="scientific">Escherichia coli</name>
    <dbReference type="NCBI Taxonomy" id="562"/>
    <lineage>
        <taxon>Bacteria</taxon>
        <taxon>Pseudomonadati</taxon>
        <taxon>Pseudomonadota</taxon>
        <taxon>Gammaproteobacteria</taxon>
        <taxon>Enterobacterales</taxon>
        <taxon>Enterobacteriaceae</taxon>
        <taxon>Escherichia</taxon>
    </lineage>
</organism>
<dbReference type="EMBL" id="AP018802">
    <property type="protein sequence ID" value="BBF56301.1"/>
    <property type="molecule type" value="Genomic_DNA"/>
</dbReference>
<protein>
    <recommendedName>
        <fullName evidence="3">DUF3950 domain-containing protein</fullName>
    </recommendedName>
</protein>
<reference evidence="1 2" key="1">
    <citation type="submission" date="2018-07" db="EMBL/GenBank/DDBJ databases">
        <title>Genomic analysis of colistin resistant EHEC isolated from cattle in Japan.</title>
        <authorList>
            <person name="Kusumoto M."/>
            <person name="Misumi W."/>
            <person name="Ogura Y."/>
            <person name="Hayashi T."/>
            <person name="Akiba M."/>
        </authorList>
    </citation>
    <scope>NUCLEOTIDE SEQUENCE [LARGE SCALE GENOMIC DNA]</scope>
    <source>
        <strain evidence="1 2">E2863</strain>
    </source>
</reference>